<evidence type="ECO:0000256" key="1">
    <source>
        <dbReference type="ARBA" id="ARBA00008645"/>
    </source>
</evidence>
<proteinExistence type="inferred from homology"/>
<comment type="similarity">
    <text evidence="1">Belongs to the AB hydrolase superfamily.</text>
</comment>
<name>A0A840I690_9ACTN</name>
<dbReference type="Pfam" id="PF06500">
    <property type="entry name" value="FrsA-like"/>
    <property type="match status" value="1"/>
</dbReference>
<dbReference type="Proteomes" id="UP000585272">
    <property type="component" value="Unassembled WGS sequence"/>
</dbReference>
<feature type="domain" description="Serine aminopeptidase S33" evidence="3">
    <location>
        <begin position="316"/>
        <end position="357"/>
    </location>
</feature>
<dbReference type="PANTHER" id="PTHR22946:SF12">
    <property type="entry name" value="CONIDIAL PIGMENT BIOSYNTHESIS PROTEIN AYG1 (AFU_ORTHOLOGUE AFUA_2G17550)"/>
    <property type="match status" value="1"/>
</dbReference>
<dbReference type="InterPro" id="IPR022742">
    <property type="entry name" value="Hydrolase_4"/>
</dbReference>
<dbReference type="InterPro" id="IPR010520">
    <property type="entry name" value="FrsA-like"/>
</dbReference>
<protein>
    <submittedName>
        <fullName evidence="4">Dienelactone hydrolase</fullName>
    </submittedName>
</protein>
<dbReference type="AlphaFoldDB" id="A0A840I690"/>
<evidence type="ECO:0000259" key="3">
    <source>
        <dbReference type="Pfam" id="PF12146"/>
    </source>
</evidence>
<dbReference type="InterPro" id="IPR050261">
    <property type="entry name" value="FrsA_esterase"/>
</dbReference>
<keyword evidence="2 4" id="KW-0378">Hydrolase</keyword>
<evidence type="ECO:0000256" key="2">
    <source>
        <dbReference type="ARBA" id="ARBA00022801"/>
    </source>
</evidence>
<evidence type="ECO:0000313" key="4">
    <source>
        <dbReference type="EMBL" id="MBB4660446.1"/>
    </source>
</evidence>
<dbReference type="Gene3D" id="3.40.50.1820">
    <property type="entry name" value="alpha/beta hydrolase"/>
    <property type="match status" value="1"/>
</dbReference>
<dbReference type="Gene3D" id="1.20.1440.110">
    <property type="entry name" value="acylaminoacyl peptidase"/>
    <property type="match status" value="1"/>
</dbReference>
<accession>A0A840I690</accession>
<dbReference type="RefSeq" id="WP_183337788.1">
    <property type="nucleotide sequence ID" value="NZ_JACHNU010000001.1"/>
</dbReference>
<dbReference type="EMBL" id="JACHNU010000001">
    <property type="protein sequence ID" value="MBB4660446.1"/>
    <property type="molecule type" value="Genomic_DNA"/>
</dbReference>
<dbReference type="InterPro" id="IPR029058">
    <property type="entry name" value="AB_hydrolase_fold"/>
</dbReference>
<dbReference type="SUPFAM" id="SSF53474">
    <property type="entry name" value="alpha/beta-Hydrolases"/>
    <property type="match status" value="1"/>
</dbReference>
<comment type="caution">
    <text evidence="4">The sequence shown here is derived from an EMBL/GenBank/DDBJ whole genome shotgun (WGS) entry which is preliminary data.</text>
</comment>
<keyword evidence="5" id="KW-1185">Reference proteome</keyword>
<dbReference type="Pfam" id="PF12146">
    <property type="entry name" value="Hydrolase_4"/>
    <property type="match status" value="1"/>
</dbReference>
<gene>
    <name evidence="4" type="ORF">BDZ31_000019</name>
</gene>
<dbReference type="PANTHER" id="PTHR22946">
    <property type="entry name" value="DIENELACTONE HYDROLASE DOMAIN-CONTAINING PROTEIN-RELATED"/>
    <property type="match status" value="1"/>
</dbReference>
<reference evidence="4 5" key="1">
    <citation type="submission" date="2020-08" db="EMBL/GenBank/DDBJ databases">
        <title>Genomic Encyclopedia of Archaeal and Bacterial Type Strains, Phase II (KMG-II): from individual species to whole genera.</title>
        <authorList>
            <person name="Goeker M."/>
        </authorList>
    </citation>
    <scope>NUCLEOTIDE SEQUENCE [LARGE SCALE GENOMIC DNA]</scope>
    <source>
        <strain evidence="4 5">DSM 23288</strain>
    </source>
</reference>
<organism evidence="4 5">
    <name type="scientific">Conexibacter arvalis</name>
    <dbReference type="NCBI Taxonomy" id="912552"/>
    <lineage>
        <taxon>Bacteria</taxon>
        <taxon>Bacillati</taxon>
        <taxon>Actinomycetota</taxon>
        <taxon>Thermoleophilia</taxon>
        <taxon>Solirubrobacterales</taxon>
        <taxon>Conexibacteraceae</taxon>
        <taxon>Conexibacter</taxon>
    </lineage>
</organism>
<dbReference type="GO" id="GO:0016787">
    <property type="term" value="F:hydrolase activity"/>
    <property type="evidence" value="ECO:0007669"/>
    <property type="project" value="UniProtKB-KW"/>
</dbReference>
<sequence>MHRTSSSSAPGDAVALGAYAYWPDNLEWSTQMLRLIGYAYVGGTDFSEVHAVARALPVGDRDAWQQGFAGLARRVDERARLARAAGHDVSAREAWLRACVYYRISGQLHAIDGLRDAPGVADSRRCFRAAAELAPTPVEPVEVPYEGTSLPGYLVAAARGDGPRPAVIVVGGIDAFSEEMYLKIGRALSDRGFAALLFDGPGQGAARQRGIYARHDYEVPVGAAIDWLRARDDVDGERVALIGSSLGGYYATRAAAYEPRLSACVIWGASEGIDVAKLQPGGPLEHRLRQVEALFGTDDPEQWREEAGRFDLDGVAERIACPTLILHGESDVLVPLAAAQRTYDEIGHDDKRLITYPPGEPGCTHCQLDALSVAHHDICNWLEDHVAA</sequence>
<evidence type="ECO:0000313" key="5">
    <source>
        <dbReference type="Proteomes" id="UP000585272"/>
    </source>
</evidence>